<keyword evidence="8" id="KW-1185">Reference proteome</keyword>
<evidence type="ECO:0000256" key="1">
    <source>
        <dbReference type="ARBA" id="ARBA00005495"/>
    </source>
</evidence>
<dbReference type="Proteomes" id="UP000799772">
    <property type="component" value="Unassembled WGS sequence"/>
</dbReference>
<dbReference type="OrthoDB" id="5422068at2759"/>
<feature type="compositionally biased region" description="Polar residues" evidence="5">
    <location>
        <begin position="121"/>
        <end position="132"/>
    </location>
</feature>
<reference evidence="7" key="1">
    <citation type="journal article" date="2020" name="Stud. Mycol.">
        <title>101 Dothideomycetes genomes: a test case for predicting lifestyles and emergence of pathogens.</title>
        <authorList>
            <person name="Haridas S."/>
            <person name="Albert R."/>
            <person name="Binder M."/>
            <person name="Bloem J."/>
            <person name="Labutti K."/>
            <person name="Salamov A."/>
            <person name="Andreopoulos B."/>
            <person name="Baker S."/>
            <person name="Barry K."/>
            <person name="Bills G."/>
            <person name="Bluhm B."/>
            <person name="Cannon C."/>
            <person name="Castanera R."/>
            <person name="Culley D."/>
            <person name="Daum C."/>
            <person name="Ezra D."/>
            <person name="Gonzalez J."/>
            <person name="Henrissat B."/>
            <person name="Kuo A."/>
            <person name="Liang C."/>
            <person name="Lipzen A."/>
            <person name="Lutzoni F."/>
            <person name="Magnuson J."/>
            <person name="Mondo S."/>
            <person name="Nolan M."/>
            <person name="Ohm R."/>
            <person name="Pangilinan J."/>
            <person name="Park H.-J."/>
            <person name="Ramirez L."/>
            <person name="Alfaro M."/>
            <person name="Sun H."/>
            <person name="Tritt A."/>
            <person name="Yoshinaga Y."/>
            <person name="Zwiers L.-H."/>
            <person name="Turgeon B."/>
            <person name="Goodwin S."/>
            <person name="Spatafora J."/>
            <person name="Crous P."/>
            <person name="Grigoriev I."/>
        </authorList>
    </citation>
    <scope>NUCLEOTIDE SEQUENCE</scope>
    <source>
        <strain evidence="7">CBS 133067</strain>
    </source>
</reference>
<dbReference type="PANTHER" id="PTHR33337:SF40">
    <property type="entry name" value="CENP-V_GFA DOMAIN-CONTAINING PROTEIN-RELATED"/>
    <property type="match status" value="1"/>
</dbReference>
<keyword evidence="3" id="KW-0862">Zinc</keyword>
<name>A0A9P4I8F6_9PEZI</name>
<dbReference type="SUPFAM" id="SSF51316">
    <property type="entry name" value="Mss4-like"/>
    <property type="match status" value="1"/>
</dbReference>
<dbReference type="AlphaFoldDB" id="A0A9P4I8F6"/>
<protein>
    <recommendedName>
        <fullName evidence="6">CENP-V/GFA domain-containing protein</fullName>
    </recommendedName>
</protein>
<dbReference type="PANTHER" id="PTHR33337">
    <property type="entry name" value="GFA DOMAIN-CONTAINING PROTEIN"/>
    <property type="match status" value="1"/>
</dbReference>
<evidence type="ECO:0000313" key="8">
    <source>
        <dbReference type="Proteomes" id="UP000799772"/>
    </source>
</evidence>
<sequence>MFLEYAKDGQLWTSTGTLDAETSDGIIKFTGHMWIEDTTDGGASDFIPSVDGSALKRWLVAPEQSPEITLGWKDSSHQPRTSDEDAPLKVHCHCNTVQLLITRPNERSLDASSPFPDLTHPSKSAHSPNPNNEAWWISKDKKRYLAGTCACESCRLHTGFDIMSWSFVPMSNVTFTDGAAIKGTNDGLDSDPRINQMMGMVKSPTEEGTKRHFCRKCGATVFWWGSARPTLLDVAVGLIDAPTGVRCEEWLEWHGDRVSFAEEAFNKALIKGLAEGLREWKHGKVAEERKGTAAEADSQVHPS</sequence>
<evidence type="ECO:0000256" key="3">
    <source>
        <dbReference type="ARBA" id="ARBA00022833"/>
    </source>
</evidence>
<organism evidence="7 8">
    <name type="scientific">Rhizodiscina lignyota</name>
    <dbReference type="NCBI Taxonomy" id="1504668"/>
    <lineage>
        <taxon>Eukaryota</taxon>
        <taxon>Fungi</taxon>
        <taxon>Dikarya</taxon>
        <taxon>Ascomycota</taxon>
        <taxon>Pezizomycotina</taxon>
        <taxon>Dothideomycetes</taxon>
        <taxon>Pleosporomycetidae</taxon>
        <taxon>Aulographales</taxon>
        <taxon>Rhizodiscinaceae</taxon>
        <taxon>Rhizodiscina</taxon>
    </lineage>
</organism>
<evidence type="ECO:0000313" key="7">
    <source>
        <dbReference type="EMBL" id="KAF2097116.1"/>
    </source>
</evidence>
<feature type="domain" description="CENP-V/GFA" evidence="6">
    <location>
        <begin position="146"/>
        <end position="245"/>
    </location>
</feature>
<comment type="caution">
    <text evidence="7">The sequence shown here is derived from an EMBL/GenBank/DDBJ whole genome shotgun (WGS) entry which is preliminary data.</text>
</comment>
<dbReference type="Pfam" id="PF04828">
    <property type="entry name" value="GFA"/>
    <property type="match status" value="1"/>
</dbReference>
<keyword evidence="2" id="KW-0479">Metal-binding</keyword>
<evidence type="ECO:0000256" key="5">
    <source>
        <dbReference type="SAM" id="MobiDB-lite"/>
    </source>
</evidence>
<proteinExistence type="inferred from homology"/>
<evidence type="ECO:0000256" key="4">
    <source>
        <dbReference type="ARBA" id="ARBA00023239"/>
    </source>
</evidence>
<keyword evidence="4" id="KW-0456">Lyase</keyword>
<evidence type="ECO:0000259" key="6">
    <source>
        <dbReference type="Pfam" id="PF04828"/>
    </source>
</evidence>
<evidence type="ECO:0000256" key="2">
    <source>
        <dbReference type="ARBA" id="ARBA00022723"/>
    </source>
</evidence>
<dbReference type="Gene3D" id="2.170.150.70">
    <property type="match status" value="1"/>
</dbReference>
<accession>A0A9P4I8F6</accession>
<dbReference type="InterPro" id="IPR011057">
    <property type="entry name" value="Mss4-like_sf"/>
</dbReference>
<dbReference type="GO" id="GO:0046872">
    <property type="term" value="F:metal ion binding"/>
    <property type="evidence" value="ECO:0007669"/>
    <property type="project" value="UniProtKB-KW"/>
</dbReference>
<gene>
    <name evidence="7" type="ORF">NA57DRAFT_77371</name>
</gene>
<comment type="similarity">
    <text evidence="1">Belongs to the Gfa family.</text>
</comment>
<dbReference type="EMBL" id="ML978128">
    <property type="protein sequence ID" value="KAF2097116.1"/>
    <property type="molecule type" value="Genomic_DNA"/>
</dbReference>
<dbReference type="InterPro" id="IPR006913">
    <property type="entry name" value="CENP-V/GFA"/>
</dbReference>
<feature type="region of interest" description="Disordered" evidence="5">
    <location>
        <begin position="105"/>
        <end position="133"/>
    </location>
</feature>
<dbReference type="GO" id="GO:0016846">
    <property type="term" value="F:carbon-sulfur lyase activity"/>
    <property type="evidence" value="ECO:0007669"/>
    <property type="project" value="InterPro"/>
</dbReference>